<dbReference type="GO" id="GO:0005634">
    <property type="term" value="C:nucleus"/>
    <property type="evidence" value="ECO:0007669"/>
    <property type="project" value="TreeGrafter"/>
</dbReference>
<evidence type="ECO:0000256" key="3">
    <source>
        <dbReference type="ARBA" id="ARBA00022839"/>
    </source>
</evidence>
<evidence type="ECO:0000259" key="4">
    <source>
        <dbReference type="Pfam" id="PF01612"/>
    </source>
</evidence>
<dbReference type="SUPFAM" id="SSF53098">
    <property type="entry name" value="Ribonuclease H-like"/>
    <property type="match status" value="1"/>
</dbReference>
<evidence type="ECO:0000313" key="5">
    <source>
        <dbReference type="EMBL" id="KAB7499838.1"/>
    </source>
</evidence>
<dbReference type="OrthoDB" id="1920326at2759"/>
<dbReference type="InterPro" id="IPR036397">
    <property type="entry name" value="RNaseH_sf"/>
</dbReference>
<reference evidence="5 6" key="1">
    <citation type="journal article" date="2019" name="PLoS Biol.">
        <title>Sex chromosomes control vertical transmission of feminizing Wolbachia symbionts in an isopod.</title>
        <authorList>
            <person name="Becking T."/>
            <person name="Chebbi M.A."/>
            <person name="Giraud I."/>
            <person name="Moumen B."/>
            <person name="Laverre T."/>
            <person name="Caubet Y."/>
            <person name="Peccoud J."/>
            <person name="Gilbert C."/>
            <person name="Cordaux R."/>
        </authorList>
    </citation>
    <scope>NUCLEOTIDE SEQUENCE [LARGE SCALE GENOMIC DNA]</scope>
    <source>
        <strain evidence="5">ANa2</strain>
        <tissue evidence="5">Whole body excluding digestive tract and cuticle</tissue>
    </source>
</reference>
<evidence type="ECO:0000256" key="1">
    <source>
        <dbReference type="ARBA" id="ARBA00022722"/>
    </source>
</evidence>
<feature type="non-terminal residue" evidence="5">
    <location>
        <position position="476"/>
    </location>
</feature>
<dbReference type="AlphaFoldDB" id="A0A5N5T106"/>
<dbReference type="Pfam" id="PF01612">
    <property type="entry name" value="DNA_pol_A_exo1"/>
    <property type="match status" value="1"/>
</dbReference>
<dbReference type="GO" id="GO:0008408">
    <property type="term" value="F:3'-5' exonuclease activity"/>
    <property type="evidence" value="ECO:0007669"/>
    <property type="project" value="InterPro"/>
</dbReference>
<dbReference type="GO" id="GO:0003676">
    <property type="term" value="F:nucleic acid binding"/>
    <property type="evidence" value="ECO:0007669"/>
    <property type="project" value="InterPro"/>
</dbReference>
<protein>
    <submittedName>
        <fullName evidence="5">Exonuclease 3'-5' domain-containing protein 2</fullName>
    </submittedName>
</protein>
<gene>
    <name evidence="5" type="primary">EXD2_0</name>
    <name evidence="5" type="ORF">Anas_14401</name>
</gene>
<feature type="non-terminal residue" evidence="5">
    <location>
        <position position="1"/>
    </location>
</feature>
<accession>A0A5N5T106</accession>
<dbReference type="Gene3D" id="3.30.420.10">
    <property type="entry name" value="Ribonuclease H-like superfamily/Ribonuclease H"/>
    <property type="match status" value="1"/>
</dbReference>
<keyword evidence="2" id="KW-0378">Hydrolase</keyword>
<dbReference type="Proteomes" id="UP000326759">
    <property type="component" value="Unassembled WGS sequence"/>
</dbReference>
<feature type="domain" description="3'-5' exonuclease" evidence="4">
    <location>
        <begin position="2"/>
        <end position="127"/>
    </location>
</feature>
<dbReference type="InterPro" id="IPR012337">
    <property type="entry name" value="RNaseH-like_sf"/>
</dbReference>
<proteinExistence type="predicted"/>
<dbReference type="PANTHER" id="PTHR13620:SF104">
    <property type="entry name" value="EXONUCLEASE 3'-5' DOMAIN-CONTAINING PROTEIN 2"/>
    <property type="match status" value="1"/>
</dbReference>
<name>A0A5N5T106_9CRUS</name>
<sequence>DILQDRKIIKAGVNCGMDASYLAQDYNINVRGWMDLRHLAVEENFKNYSFSLKSLAEHYLGKTLNKDIKLQVSDWEARTLTQQQVQCHLFVLLVFIAIPFQVPDILDAPFLYPVIYAAEDALVGAHILLVQLKSRWENFPISQLFPPATFPASWEASSRKTISEICEPYVEVDFHRGSFRLNSKSENQIRSATQISDRMSYVTKKSPLYEGNQLLAPDGELLCRCTSKNALWYVEKGLGDLVSKEPLVIKLRFEPARRYSREGFDGQFYLQQRGNSCVVCGEKDFCSSKSIIPHEYRKYFPKILKYYNSHDIVLLCTRCLKRCDFHYHHLKKKLSEECDRCKIDVKLSIDGKLKSVRSAGGALKESKYLLPPKQIQYLENKLKKYFNTDTLTEDHITQGVHYITHILNEECSLYSFKVFKHYEKIGLISLETRWRQWFLDTMKPKYMPKYWSVLHRYERLKLELARYPLDAQIREA</sequence>
<dbReference type="EMBL" id="SEYY01016377">
    <property type="protein sequence ID" value="KAB7499838.1"/>
    <property type="molecule type" value="Genomic_DNA"/>
</dbReference>
<dbReference type="GO" id="GO:0005737">
    <property type="term" value="C:cytoplasm"/>
    <property type="evidence" value="ECO:0007669"/>
    <property type="project" value="TreeGrafter"/>
</dbReference>
<dbReference type="InterPro" id="IPR002562">
    <property type="entry name" value="3'-5'_exonuclease_dom"/>
</dbReference>
<keyword evidence="6" id="KW-1185">Reference proteome</keyword>
<evidence type="ECO:0000256" key="2">
    <source>
        <dbReference type="ARBA" id="ARBA00022801"/>
    </source>
</evidence>
<dbReference type="GO" id="GO:0006139">
    <property type="term" value="P:nucleobase-containing compound metabolic process"/>
    <property type="evidence" value="ECO:0007669"/>
    <property type="project" value="InterPro"/>
</dbReference>
<keyword evidence="3 5" id="KW-0269">Exonuclease</keyword>
<keyword evidence="1" id="KW-0540">Nuclease</keyword>
<dbReference type="PANTHER" id="PTHR13620">
    <property type="entry name" value="3-5 EXONUCLEASE"/>
    <property type="match status" value="1"/>
</dbReference>
<dbReference type="InterPro" id="IPR051132">
    <property type="entry name" value="3-5_Exonuclease_domain"/>
</dbReference>
<comment type="caution">
    <text evidence="5">The sequence shown here is derived from an EMBL/GenBank/DDBJ whole genome shotgun (WGS) entry which is preliminary data.</text>
</comment>
<organism evidence="5 6">
    <name type="scientific">Armadillidium nasatum</name>
    <dbReference type="NCBI Taxonomy" id="96803"/>
    <lineage>
        <taxon>Eukaryota</taxon>
        <taxon>Metazoa</taxon>
        <taxon>Ecdysozoa</taxon>
        <taxon>Arthropoda</taxon>
        <taxon>Crustacea</taxon>
        <taxon>Multicrustacea</taxon>
        <taxon>Malacostraca</taxon>
        <taxon>Eumalacostraca</taxon>
        <taxon>Peracarida</taxon>
        <taxon>Isopoda</taxon>
        <taxon>Oniscidea</taxon>
        <taxon>Crinocheta</taxon>
        <taxon>Armadillidiidae</taxon>
        <taxon>Armadillidium</taxon>
    </lineage>
</organism>
<evidence type="ECO:0000313" key="6">
    <source>
        <dbReference type="Proteomes" id="UP000326759"/>
    </source>
</evidence>